<name>A0A931C3K6_9ACTN</name>
<feature type="coiled-coil region" evidence="1">
    <location>
        <begin position="613"/>
        <end position="643"/>
    </location>
</feature>
<dbReference type="RefSeq" id="WP_196414546.1">
    <property type="nucleotide sequence ID" value="NZ_JADQTO010000006.1"/>
</dbReference>
<evidence type="ECO:0000256" key="2">
    <source>
        <dbReference type="SAM" id="MobiDB-lite"/>
    </source>
</evidence>
<reference evidence="6" key="1">
    <citation type="submission" date="2020-11" db="EMBL/GenBank/DDBJ databases">
        <title>Isolation and identification of active actinomycetes.</title>
        <authorList>
            <person name="Sun X."/>
        </authorList>
    </citation>
    <scope>NUCLEOTIDE SEQUENCE</scope>
    <source>
        <strain evidence="6">NEAU-A11</strain>
    </source>
</reference>
<feature type="compositionally biased region" description="Basic and acidic residues" evidence="2">
    <location>
        <begin position="392"/>
        <end position="401"/>
    </location>
</feature>
<organism evidence="6 7">
    <name type="scientific">Actinoplanes aureus</name>
    <dbReference type="NCBI Taxonomy" id="2792083"/>
    <lineage>
        <taxon>Bacteria</taxon>
        <taxon>Bacillati</taxon>
        <taxon>Actinomycetota</taxon>
        <taxon>Actinomycetes</taxon>
        <taxon>Micromonosporales</taxon>
        <taxon>Micromonosporaceae</taxon>
        <taxon>Actinoplanes</taxon>
    </lineage>
</organism>
<dbReference type="CDD" id="cd18808">
    <property type="entry name" value="SF1_C_Upf1"/>
    <property type="match status" value="1"/>
</dbReference>
<evidence type="ECO:0000259" key="3">
    <source>
        <dbReference type="Pfam" id="PF13086"/>
    </source>
</evidence>
<protein>
    <submittedName>
        <fullName evidence="6">DUF4011 domain-containing protein</fullName>
    </submittedName>
</protein>
<dbReference type="PANTHER" id="PTHR10887">
    <property type="entry name" value="DNA2/NAM7 HELICASE FAMILY"/>
    <property type="match status" value="1"/>
</dbReference>
<proteinExistence type="predicted"/>
<feature type="domain" description="DNA2/NAM7 helicase-like C-terminal" evidence="4">
    <location>
        <begin position="1259"/>
        <end position="1447"/>
    </location>
</feature>
<feature type="domain" description="Restriction endonuclease type II-like" evidence="5">
    <location>
        <begin position="1494"/>
        <end position="1592"/>
    </location>
</feature>
<evidence type="ECO:0000313" key="7">
    <source>
        <dbReference type="Proteomes" id="UP000598146"/>
    </source>
</evidence>
<dbReference type="InterPro" id="IPR041679">
    <property type="entry name" value="DNA2/NAM7-like_C"/>
</dbReference>
<dbReference type="InterPro" id="IPR045055">
    <property type="entry name" value="DNA2/NAM7-like"/>
</dbReference>
<dbReference type="GO" id="GO:0004386">
    <property type="term" value="F:helicase activity"/>
    <property type="evidence" value="ECO:0007669"/>
    <property type="project" value="InterPro"/>
</dbReference>
<dbReference type="InterPro" id="IPR011335">
    <property type="entry name" value="Restrct_endonuc-II-like"/>
</dbReference>
<evidence type="ECO:0000259" key="4">
    <source>
        <dbReference type="Pfam" id="PF13087"/>
    </source>
</evidence>
<evidence type="ECO:0000256" key="1">
    <source>
        <dbReference type="SAM" id="Coils"/>
    </source>
</evidence>
<dbReference type="InterPro" id="IPR047187">
    <property type="entry name" value="SF1_C_Upf1"/>
</dbReference>
<dbReference type="Pfam" id="PF18741">
    <property type="entry name" value="MTES_1575"/>
    <property type="match status" value="1"/>
</dbReference>
<feature type="region of interest" description="Disordered" evidence="2">
    <location>
        <begin position="1600"/>
        <end position="1644"/>
    </location>
</feature>
<dbReference type="Proteomes" id="UP000598146">
    <property type="component" value="Unassembled WGS sequence"/>
</dbReference>
<evidence type="ECO:0000259" key="5">
    <source>
        <dbReference type="Pfam" id="PF18741"/>
    </source>
</evidence>
<keyword evidence="7" id="KW-1185">Reference proteome</keyword>
<dbReference type="PANTHER" id="PTHR10887:SF530">
    <property type="entry name" value="SUPERFAMILY I DNA HELICASES"/>
    <property type="match status" value="1"/>
</dbReference>
<dbReference type="InterPro" id="IPR025103">
    <property type="entry name" value="DUF4011"/>
</dbReference>
<dbReference type="Gene3D" id="3.40.50.300">
    <property type="entry name" value="P-loop containing nucleotide triphosphate hydrolases"/>
    <property type="match status" value="3"/>
</dbReference>
<feature type="region of interest" description="Disordered" evidence="2">
    <location>
        <begin position="378"/>
        <end position="401"/>
    </location>
</feature>
<dbReference type="SUPFAM" id="SSF52980">
    <property type="entry name" value="Restriction endonuclease-like"/>
    <property type="match status" value="1"/>
</dbReference>
<feature type="domain" description="DNA2/NAM7 helicase helicase" evidence="3">
    <location>
        <begin position="284"/>
        <end position="350"/>
    </location>
</feature>
<sequence length="1644" mass="176564">MRDRPGKTSSAPARAEVRAALHAWRDSLVDLGDTNRLISFPSDHPDTVEIVGPDPEAVVAALHHGRECALVGTGADPERYAAADQVLRTELPDPSLDAALRRMMKKARQEYLDRGVSVLHLVLGLLRWRDEADQPYASPVLLLPVELVASGPGDPPRLRLRDDDAVLNPALAIRLRRLGIEPPAIGSELDVARIWSDLQSSVSRRRGWHVERTVALSCLTFHKEAIYRDLLVNEDRILGDPIVQALAVTGTGRQTDAFRFHPIPAADIDRVAGPEHVPLVLDADASQRACIAAAVAGHSFVMDGPPGTGKSQTIANMIGCLLHAGKRVLFVSEKAAALDVVHHRLVEAGLDRYVLELHGHKAGRKEVATAVAAALDDGPAPRGAGASSKAAAPDRRGTRERREQLSTYAEAMNEVRQPLNRSLNDILGFCAQLVTAPAAPVPVIPPATVTPESVRRIREAANRLAASWRTAVERDVLPWRDVAKREPLDPILSKAERALTGLTRAVRDDRAPAAAFGLGSPDDAGTLARLAGHAGHRPPPVRDEWLTAPTLDPVRQAAEALGRDLTTVRAARESTTKRAGATWSALPVPADLPGVPDLSALVPEPVDLAPLTAAEADRQARACTEAADELERHRAAIDKVTAKLGLPKAVTVADIGRIADIAELGSRTHKPEPFWFGPGAAATVATGVQTLRRALENLVAAEVRARPFFAEAILTQPVEELADRFARVHRGWRKLLGAYRHDRRIVSAFVLPTAAVRDALPRLETAVAWQRARQDLAAAEQAYGPALGRYWQGPGTDFSAVEEALQVVDQGLRAAPPAAVPAVAAYACAPSPDPELIRQATAARDAVLGKQPGPYTADRPELVAGPIEIAVAWLRAHATALAAVAAVVHAYDVATGRTLDFAEVSLLGRLRQEVADAEAGLAASAAKYVEVFGDAYRGAETDEAALAAAVAWAGETRALLTGSDKPLTGPQVAALRDLRPVAGLAKLAEQWAAARQTVLQAFAPARRAALGEELADPERARAFLQRIRDDAGGQEEWFAAQDARAVLSGYGLDGVVEFCADRGVAAEQIRPAVERALFRAWADAVIQSDQRLRPWRAADRDRLVAEFRGLDSRLTASAVDDIAEAVAARRPPTDSPEADLVRREAMKASRHLPVRELIGRARELVLGLRPCFLMSPLTVSQSLPPDLRFDVVIFDEASQVTPADAVNCIYRGTALITAGDDRQLPPTSFFDRALSAVDDDEPELAVLDFESVLELAKGCGAFPSLGLNWHYRSRHEALIAFSNHQFYQGRLSVFPSASAGGPDTGVALLPAGGVYRRSGGRDNPVEAARVAERIVHHFTTRPGLSLGVVTFSMAQAEAIERAVEQVAAGRPELSRILDDDRLHGFFVKSLEAVQGDERDVMIFSIGYGFDEDGKISSNFGALNRPNGWRRLNVAITRARYRVEIVTSITARDVPETDNEGVRLLASYLDYAERGPAALETSIPERAAGEPDGPFVESVLATIRSWGYPVHPALGWAGGRVDLGVRPPDRPEAGYALGVRCDGPAYGDCPAARDRDRLSEQVLLGLGWTLHRIWSIAWYRDRDGEEARLRAALERATGSIRALPERHLSAAPTSTPQNGTPQNGTAPHGTGPAVSGSSALPAVGG</sequence>
<dbReference type="InterPro" id="IPR027417">
    <property type="entry name" value="P-loop_NTPase"/>
</dbReference>
<dbReference type="SUPFAM" id="SSF52540">
    <property type="entry name" value="P-loop containing nucleoside triphosphate hydrolases"/>
    <property type="match status" value="2"/>
</dbReference>
<dbReference type="Pfam" id="PF13087">
    <property type="entry name" value="AAA_12"/>
    <property type="match status" value="1"/>
</dbReference>
<dbReference type="EMBL" id="JADQTO010000006">
    <property type="protein sequence ID" value="MBG0562749.1"/>
    <property type="molecule type" value="Genomic_DNA"/>
</dbReference>
<evidence type="ECO:0000313" key="6">
    <source>
        <dbReference type="EMBL" id="MBG0562749.1"/>
    </source>
</evidence>
<comment type="caution">
    <text evidence="6">The sequence shown here is derived from an EMBL/GenBank/DDBJ whole genome shotgun (WGS) entry which is preliminary data.</text>
</comment>
<dbReference type="Pfam" id="PF13086">
    <property type="entry name" value="AAA_11"/>
    <property type="match status" value="1"/>
</dbReference>
<gene>
    <name evidence="6" type="ORF">I4J89_14935</name>
</gene>
<accession>A0A931C3K6</accession>
<dbReference type="InterPro" id="IPR041677">
    <property type="entry name" value="DNA2/NAM7_AAA_11"/>
</dbReference>
<keyword evidence="1" id="KW-0175">Coiled coil</keyword>
<dbReference type="Pfam" id="PF13195">
    <property type="entry name" value="DUF4011"/>
    <property type="match status" value="1"/>
</dbReference>
<feature type="compositionally biased region" description="Polar residues" evidence="2">
    <location>
        <begin position="1610"/>
        <end position="1624"/>
    </location>
</feature>
<dbReference type="InterPro" id="IPR049468">
    <property type="entry name" value="Restrct_endonuc-II-like_dom"/>
</dbReference>